<sequence>MPMAHRLPSIDLGLDYNPGLEWLGEGKATGQKENQSQAQI</sequence>
<reference evidence="2 3" key="1">
    <citation type="journal article" date="2015" name="BMC Genomics">
        <title>Genome mining reveals unlocked bioactive potential of marine Gram-negative bacteria.</title>
        <authorList>
            <person name="Machado H."/>
            <person name="Sonnenschein E.C."/>
            <person name="Melchiorsen J."/>
            <person name="Gram L."/>
        </authorList>
    </citation>
    <scope>NUCLEOTIDE SEQUENCE [LARGE SCALE GENOMIC DNA]</scope>
    <source>
        <strain evidence="2 3">S4054</strain>
    </source>
</reference>
<evidence type="ECO:0000313" key="2">
    <source>
        <dbReference type="EMBL" id="KKE84198.1"/>
    </source>
</evidence>
<protein>
    <submittedName>
        <fullName evidence="2">Uncharacterized protein</fullName>
    </submittedName>
</protein>
<evidence type="ECO:0000256" key="1">
    <source>
        <dbReference type="SAM" id="MobiDB-lite"/>
    </source>
</evidence>
<comment type="caution">
    <text evidence="2">The sequence shown here is derived from an EMBL/GenBank/DDBJ whole genome shotgun (WGS) entry which is preliminary data.</text>
</comment>
<organism evidence="2 3">
    <name type="scientific">Pseudoalteromonas luteoviolacea S4054</name>
    <dbReference type="NCBI Taxonomy" id="1129367"/>
    <lineage>
        <taxon>Bacteria</taxon>
        <taxon>Pseudomonadati</taxon>
        <taxon>Pseudomonadota</taxon>
        <taxon>Gammaproteobacteria</taxon>
        <taxon>Alteromonadales</taxon>
        <taxon>Pseudoalteromonadaceae</taxon>
        <taxon>Pseudoalteromonas</taxon>
    </lineage>
</organism>
<dbReference type="AlphaFoldDB" id="A0A0F6ADF5"/>
<proteinExistence type="predicted"/>
<dbReference type="PATRIC" id="fig|1129367.4.peg.1754"/>
<name>A0A0F6ADF5_9GAMM</name>
<dbReference type="EMBL" id="AUXW01000138">
    <property type="protein sequence ID" value="KKE84198.1"/>
    <property type="molecule type" value="Genomic_DNA"/>
</dbReference>
<dbReference type="Proteomes" id="UP000033434">
    <property type="component" value="Unassembled WGS sequence"/>
</dbReference>
<gene>
    <name evidence="2" type="ORF">N479_09880</name>
</gene>
<feature type="region of interest" description="Disordered" evidence="1">
    <location>
        <begin position="1"/>
        <end position="40"/>
    </location>
</feature>
<feature type="compositionally biased region" description="Polar residues" evidence="1">
    <location>
        <begin position="31"/>
        <end position="40"/>
    </location>
</feature>
<accession>A0A0F6ADF5</accession>
<evidence type="ECO:0000313" key="3">
    <source>
        <dbReference type="Proteomes" id="UP000033434"/>
    </source>
</evidence>